<feature type="region of interest" description="Disordered" evidence="1">
    <location>
        <begin position="1"/>
        <end position="28"/>
    </location>
</feature>
<accession>A0A7S3Q368</accession>
<evidence type="ECO:0000256" key="1">
    <source>
        <dbReference type="SAM" id="MobiDB-lite"/>
    </source>
</evidence>
<organism evidence="2">
    <name type="scientific">Chaetoceros debilis</name>
    <dbReference type="NCBI Taxonomy" id="122233"/>
    <lineage>
        <taxon>Eukaryota</taxon>
        <taxon>Sar</taxon>
        <taxon>Stramenopiles</taxon>
        <taxon>Ochrophyta</taxon>
        <taxon>Bacillariophyta</taxon>
        <taxon>Coscinodiscophyceae</taxon>
        <taxon>Chaetocerotophycidae</taxon>
        <taxon>Chaetocerotales</taxon>
        <taxon>Chaetocerotaceae</taxon>
        <taxon>Chaetoceros</taxon>
    </lineage>
</organism>
<sequence>MTVTAGGDQGQGGNGNQDANQVTQQTQEDVATTGVAAIVGGGDPNAQAINPVTVGVGGLQNANPHQLLLWDGNWPGATGKLARDMTASAGTPASQKDIAEQAYTYLKDPTSHLGAIGTDTQPVAYLIHVAGTTTVRVLYGLSPVTDNPFMPEKPKFFRALMRDLDSETARYPGLIKLPANILEVNGVEVPKDDFFLAQLGDDTVDKHTPWLSKSVLFGTPLVSISRNISVLLLTYAHSVEAKAIQLWPFVEGCIIKLFELTWCNGYRTGMFMYLAYFKYSS</sequence>
<proteinExistence type="predicted"/>
<gene>
    <name evidence="2" type="ORF">CDEB00056_LOCUS9064</name>
</gene>
<dbReference type="EMBL" id="HBIO01011647">
    <property type="protein sequence ID" value="CAE0464223.1"/>
    <property type="molecule type" value="Transcribed_RNA"/>
</dbReference>
<reference evidence="2" key="1">
    <citation type="submission" date="2021-01" db="EMBL/GenBank/DDBJ databases">
        <authorList>
            <person name="Corre E."/>
            <person name="Pelletier E."/>
            <person name="Niang G."/>
            <person name="Scheremetjew M."/>
            <person name="Finn R."/>
            <person name="Kale V."/>
            <person name="Holt S."/>
            <person name="Cochrane G."/>
            <person name="Meng A."/>
            <person name="Brown T."/>
            <person name="Cohen L."/>
        </authorList>
    </citation>
    <scope>NUCLEOTIDE SEQUENCE</scope>
    <source>
        <strain evidence="2">MM31A-1</strain>
    </source>
</reference>
<protein>
    <submittedName>
        <fullName evidence="2">Uncharacterized protein</fullName>
    </submittedName>
</protein>
<name>A0A7S3Q368_9STRA</name>
<dbReference type="AlphaFoldDB" id="A0A7S3Q368"/>
<evidence type="ECO:0000313" key="2">
    <source>
        <dbReference type="EMBL" id="CAE0464223.1"/>
    </source>
</evidence>